<keyword evidence="2" id="KW-1185">Reference proteome</keyword>
<comment type="caution">
    <text evidence="1">The sequence shown here is derived from an EMBL/GenBank/DDBJ whole genome shotgun (WGS) entry which is preliminary data.</text>
</comment>
<name>A0ACC0KXF2_CHOFU</name>
<gene>
    <name evidence="1" type="ORF">MSG28_009272</name>
</gene>
<dbReference type="Proteomes" id="UP001064048">
    <property type="component" value="Chromosome 15"/>
</dbReference>
<proteinExistence type="predicted"/>
<evidence type="ECO:0000313" key="2">
    <source>
        <dbReference type="Proteomes" id="UP001064048"/>
    </source>
</evidence>
<protein>
    <submittedName>
        <fullName evidence="1">Uncharacterized protein</fullName>
    </submittedName>
</protein>
<sequence length="220" mass="24513">MFVFGNMKQALVIQTCGEMDCYFNETISCTEKCGCDKIMDYQLRKSVKDVAKKFKEHHSANKKRLKDEKKYELEPCTAARQATSTNTCGEVGDCLTVDTDCKAQCGCDKTIPTFYDNGTQKCVINIKLLILSLNEKYNTEDYDTSLEDDMASKLQAEADKIFQGIIIAAFLDYLLKKSIKELTKKVGAKPRLDKPAVKPTTKPISESCNVVVQDAVGATV</sequence>
<accession>A0ACC0KXF2</accession>
<organism evidence="1 2">
    <name type="scientific">Choristoneura fumiferana</name>
    <name type="common">Spruce budworm moth</name>
    <name type="synonym">Archips fumiferana</name>
    <dbReference type="NCBI Taxonomy" id="7141"/>
    <lineage>
        <taxon>Eukaryota</taxon>
        <taxon>Metazoa</taxon>
        <taxon>Ecdysozoa</taxon>
        <taxon>Arthropoda</taxon>
        <taxon>Hexapoda</taxon>
        <taxon>Insecta</taxon>
        <taxon>Pterygota</taxon>
        <taxon>Neoptera</taxon>
        <taxon>Endopterygota</taxon>
        <taxon>Lepidoptera</taxon>
        <taxon>Glossata</taxon>
        <taxon>Ditrysia</taxon>
        <taxon>Tortricoidea</taxon>
        <taxon>Tortricidae</taxon>
        <taxon>Tortricinae</taxon>
        <taxon>Choristoneura</taxon>
    </lineage>
</organism>
<reference evidence="1 2" key="1">
    <citation type="journal article" date="2022" name="Genome Biol. Evol.">
        <title>The Spruce Budworm Genome: Reconstructing the Evolutionary History of Antifreeze Proteins.</title>
        <authorList>
            <person name="Beliveau C."/>
            <person name="Gagne P."/>
            <person name="Picq S."/>
            <person name="Vernygora O."/>
            <person name="Keeling C.I."/>
            <person name="Pinkney K."/>
            <person name="Doucet D."/>
            <person name="Wen F."/>
            <person name="Johnston J.S."/>
            <person name="Maaroufi H."/>
            <person name="Boyle B."/>
            <person name="Laroche J."/>
            <person name="Dewar K."/>
            <person name="Juretic N."/>
            <person name="Blackburn G."/>
            <person name="Nisole A."/>
            <person name="Brunet B."/>
            <person name="Brandao M."/>
            <person name="Lumley L."/>
            <person name="Duan J."/>
            <person name="Quan G."/>
            <person name="Lucarotti C.J."/>
            <person name="Roe A.D."/>
            <person name="Sperling F.A.H."/>
            <person name="Levesque R.C."/>
            <person name="Cusson M."/>
        </authorList>
    </citation>
    <scope>NUCLEOTIDE SEQUENCE [LARGE SCALE GENOMIC DNA]</scope>
    <source>
        <strain evidence="1">Glfc:IPQL:Cfum</strain>
    </source>
</reference>
<dbReference type="EMBL" id="CM046115">
    <property type="protein sequence ID" value="KAI8440995.1"/>
    <property type="molecule type" value="Genomic_DNA"/>
</dbReference>
<evidence type="ECO:0000313" key="1">
    <source>
        <dbReference type="EMBL" id="KAI8440995.1"/>
    </source>
</evidence>